<sequence>MPRYRFNLETFHHNYNIATAFSFVSGILISDVKSVVHIFFTSVAVGTRLCNAYLAELWGVLDGLNFTYERGHKKIELHIDSNVVVQTLHSARDGGVVGWRIIQEIRRLLALDWDVKICHSYREANACADALANLGCDHGPGLRVYEQCPPKVSSLLLADAMGITTPRAVSS</sequence>
<accession>A0A2Z6LWI2</accession>
<evidence type="ECO:0000259" key="1">
    <source>
        <dbReference type="Pfam" id="PF13456"/>
    </source>
</evidence>
<dbReference type="InterPro" id="IPR044730">
    <property type="entry name" value="RNase_H-like_dom_plant"/>
</dbReference>
<organism evidence="2 3">
    <name type="scientific">Trifolium subterraneum</name>
    <name type="common">Subterranean clover</name>
    <dbReference type="NCBI Taxonomy" id="3900"/>
    <lineage>
        <taxon>Eukaryota</taxon>
        <taxon>Viridiplantae</taxon>
        <taxon>Streptophyta</taxon>
        <taxon>Embryophyta</taxon>
        <taxon>Tracheophyta</taxon>
        <taxon>Spermatophyta</taxon>
        <taxon>Magnoliopsida</taxon>
        <taxon>eudicotyledons</taxon>
        <taxon>Gunneridae</taxon>
        <taxon>Pentapetalae</taxon>
        <taxon>rosids</taxon>
        <taxon>fabids</taxon>
        <taxon>Fabales</taxon>
        <taxon>Fabaceae</taxon>
        <taxon>Papilionoideae</taxon>
        <taxon>50 kb inversion clade</taxon>
        <taxon>NPAAA clade</taxon>
        <taxon>Hologalegina</taxon>
        <taxon>IRL clade</taxon>
        <taxon>Trifolieae</taxon>
        <taxon>Trifolium</taxon>
    </lineage>
</organism>
<feature type="domain" description="RNase H type-1" evidence="1">
    <location>
        <begin position="26"/>
        <end position="134"/>
    </location>
</feature>
<dbReference type="InterPro" id="IPR036397">
    <property type="entry name" value="RNaseH_sf"/>
</dbReference>
<dbReference type="CDD" id="cd06222">
    <property type="entry name" value="RNase_H_like"/>
    <property type="match status" value="1"/>
</dbReference>
<reference evidence="3" key="1">
    <citation type="journal article" date="2017" name="Front. Plant Sci.">
        <title>Climate Clever Clovers: New Paradigm to Reduce the Environmental Footprint of Ruminants by Breeding Low Methanogenic Forages Utilizing Haplotype Variation.</title>
        <authorList>
            <person name="Kaur P."/>
            <person name="Appels R."/>
            <person name="Bayer P.E."/>
            <person name="Keeble-Gagnere G."/>
            <person name="Wang J."/>
            <person name="Hirakawa H."/>
            <person name="Shirasawa K."/>
            <person name="Vercoe P."/>
            <person name="Stefanova K."/>
            <person name="Durmic Z."/>
            <person name="Nichols P."/>
            <person name="Revell C."/>
            <person name="Isobe S.N."/>
            <person name="Edwards D."/>
            <person name="Erskine W."/>
        </authorList>
    </citation>
    <scope>NUCLEOTIDE SEQUENCE [LARGE SCALE GENOMIC DNA]</scope>
    <source>
        <strain evidence="3">cv. Daliak</strain>
    </source>
</reference>
<dbReference type="SUPFAM" id="SSF53098">
    <property type="entry name" value="Ribonuclease H-like"/>
    <property type="match status" value="1"/>
</dbReference>
<evidence type="ECO:0000313" key="3">
    <source>
        <dbReference type="Proteomes" id="UP000242715"/>
    </source>
</evidence>
<dbReference type="EMBL" id="DF973248">
    <property type="protein sequence ID" value="GAU22548.1"/>
    <property type="molecule type" value="Genomic_DNA"/>
</dbReference>
<dbReference type="InterPro" id="IPR002156">
    <property type="entry name" value="RNaseH_domain"/>
</dbReference>
<dbReference type="PANTHER" id="PTHR47723">
    <property type="entry name" value="OS05G0353850 PROTEIN"/>
    <property type="match status" value="1"/>
</dbReference>
<name>A0A2Z6LWI2_TRISU</name>
<dbReference type="Pfam" id="PF13456">
    <property type="entry name" value="RVT_3"/>
    <property type="match status" value="1"/>
</dbReference>
<dbReference type="GO" id="GO:0004523">
    <property type="term" value="F:RNA-DNA hybrid ribonuclease activity"/>
    <property type="evidence" value="ECO:0007669"/>
    <property type="project" value="InterPro"/>
</dbReference>
<dbReference type="InterPro" id="IPR053151">
    <property type="entry name" value="RNase_H-like"/>
</dbReference>
<keyword evidence="3" id="KW-1185">Reference proteome</keyword>
<evidence type="ECO:0000313" key="2">
    <source>
        <dbReference type="EMBL" id="GAU22548.1"/>
    </source>
</evidence>
<dbReference type="Proteomes" id="UP000242715">
    <property type="component" value="Unassembled WGS sequence"/>
</dbReference>
<dbReference type="GO" id="GO:0003676">
    <property type="term" value="F:nucleic acid binding"/>
    <property type="evidence" value="ECO:0007669"/>
    <property type="project" value="InterPro"/>
</dbReference>
<dbReference type="OrthoDB" id="1391789at2759"/>
<proteinExistence type="predicted"/>
<gene>
    <name evidence="2" type="ORF">TSUD_296680</name>
</gene>
<dbReference type="AlphaFoldDB" id="A0A2Z6LWI2"/>
<dbReference type="InterPro" id="IPR012337">
    <property type="entry name" value="RNaseH-like_sf"/>
</dbReference>
<protein>
    <recommendedName>
        <fullName evidence="1">RNase H type-1 domain-containing protein</fullName>
    </recommendedName>
</protein>
<dbReference type="PANTHER" id="PTHR47723:SF13">
    <property type="entry name" value="PUTATIVE-RELATED"/>
    <property type="match status" value="1"/>
</dbReference>
<dbReference type="Gene3D" id="3.30.420.10">
    <property type="entry name" value="Ribonuclease H-like superfamily/Ribonuclease H"/>
    <property type="match status" value="1"/>
</dbReference>